<protein>
    <submittedName>
        <fullName evidence="1">Uncharacterized protein</fullName>
    </submittedName>
</protein>
<comment type="caution">
    <text evidence="1">The sequence shown here is derived from an EMBL/GenBank/DDBJ whole genome shotgun (WGS) entry which is preliminary data.</text>
</comment>
<accession>A0A918GK56</accession>
<gene>
    <name evidence="1" type="ORF">GCM10010171_41600</name>
</gene>
<dbReference type="Proteomes" id="UP000660680">
    <property type="component" value="Unassembled WGS sequence"/>
</dbReference>
<evidence type="ECO:0000313" key="2">
    <source>
        <dbReference type="Proteomes" id="UP000660680"/>
    </source>
</evidence>
<reference evidence="1" key="1">
    <citation type="journal article" date="2014" name="Int. J. Syst. Evol. Microbiol.">
        <title>Complete genome sequence of Corynebacterium casei LMG S-19264T (=DSM 44701T), isolated from a smear-ripened cheese.</title>
        <authorList>
            <consortium name="US DOE Joint Genome Institute (JGI-PGF)"/>
            <person name="Walter F."/>
            <person name="Albersmeier A."/>
            <person name="Kalinowski J."/>
            <person name="Ruckert C."/>
        </authorList>
    </citation>
    <scope>NUCLEOTIDE SEQUENCE</scope>
    <source>
        <strain evidence="1">JCM 3276</strain>
    </source>
</reference>
<name>A0A918GK56_9PSEU</name>
<dbReference type="AlphaFoldDB" id="A0A918GK56"/>
<proteinExistence type="predicted"/>
<sequence length="71" mass="7367">MSRVKRSALSRGTAPLAFAEARAAACQAEAGVRAQAAKTVAGHSLDAGDCDELLRMLGLIDPFRTTGGHSR</sequence>
<keyword evidence="2" id="KW-1185">Reference proteome</keyword>
<dbReference type="EMBL" id="BMRB01000003">
    <property type="protein sequence ID" value="GGS42419.1"/>
    <property type="molecule type" value="Genomic_DNA"/>
</dbReference>
<dbReference type="RefSeq" id="WP_229787102.1">
    <property type="nucleotide sequence ID" value="NZ_BMRB01000003.1"/>
</dbReference>
<organism evidence="1 2">
    <name type="scientific">Actinokineospora fastidiosa</name>
    <dbReference type="NCBI Taxonomy" id="1816"/>
    <lineage>
        <taxon>Bacteria</taxon>
        <taxon>Bacillati</taxon>
        <taxon>Actinomycetota</taxon>
        <taxon>Actinomycetes</taxon>
        <taxon>Pseudonocardiales</taxon>
        <taxon>Pseudonocardiaceae</taxon>
        <taxon>Actinokineospora</taxon>
    </lineage>
</organism>
<reference evidence="1" key="2">
    <citation type="submission" date="2020-09" db="EMBL/GenBank/DDBJ databases">
        <authorList>
            <person name="Sun Q."/>
            <person name="Ohkuma M."/>
        </authorList>
    </citation>
    <scope>NUCLEOTIDE SEQUENCE</scope>
    <source>
        <strain evidence="1">JCM 3276</strain>
    </source>
</reference>
<evidence type="ECO:0000313" key="1">
    <source>
        <dbReference type="EMBL" id="GGS42419.1"/>
    </source>
</evidence>